<dbReference type="PROSITE" id="PS00028">
    <property type="entry name" value="ZINC_FINGER_C2H2_1"/>
    <property type="match status" value="2"/>
</dbReference>
<keyword evidence="2" id="KW-0479">Metal-binding</keyword>
<feature type="domain" description="C2H2-type" evidence="8">
    <location>
        <begin position="21"/>
        <end position="48"/>
    </location>
</feature>
<dbReference type="FunFam" id="3.30.160.60:FF:002343">
    <property type="entry name" value="Zinc finger protein 33A"/>
    <property type="match status" value="1"/>
</dbReference>
<evidence type="ECO:0000313" key="9">
    <source>
        <dbReference type="EMBL" id="CAG5130921.1"/>
    </source>
</evidence>
<evidence type="ECO:0000313" key="10">
    <source>
        <dbReference type="Proteomes" id="UP000678393"/>
    </source>
</evidence>
<evidence type="ECO:0000256" key="4">
    <source>
        <dbReference type="ARBA" id="ARBA00022771"/>
    </source>
</evidence>
<evidence type="ECO:0000256" key="1">
    <source>
        <dbReference type="ARBA" id="ARBA00004123"/>
    </source>
</evidence>
<keyword evidence="3" id="KW-0677">Repeat</keyword>
<dbReference type="FunFam" id="3.30.160.60:FF:000452">
    <property type="entry name" value="Transcription factor Ovo-like 2"/>
    <property type="match status" value="1"/>
</dbReference>
<reference evidence="9" key="1">
    <citation type="submission" date="2021-04" db="EMBL/GenBank/DDBJ databases">
        <authorList>
            <consortium name="Molecular Ecology Group"/>
        </authorList>
    </citation>
    <scope>NUCLEOTIDE SEQUENCE</scope>
</reference>
<dbReference type="GO" id="GO:0009913">
    <property type="term" value="P:epidermal cell differentiation"/>
    <property type="evidence" value="ECO:0007669"/>
    <property type="project" value="TreeGrafter"/>
</dbReference>
<dbReference type="PROSITE" id="PS50157">
    <property type="entry name" value="ZINC_FINGER_C2H2_2"/>
    <property type="match status" value="2"/>
</dbReference>
<keyword evidence="4 7" id="KW-0863">Zinc-finger</keyword>
<keyword evidence="6" id="KW-0539">Nucleus</keyword>
<dbReference type="GO" id="GO:0000978">
    <property type="term" value="F:RNA polymerase II cis-regulatory region sequence-specific DNA binding"/>
    <property type="evidence" value="ECO:0007669"/>
    <property type="project" value="TreeGrafter"/>
</dbReference>
<dbReference type="InterPro" id="IPR027756">
    <property type="entry name" value="Ovo-like"/>
</dbReference>
<dbReference type="InterPro" id="IPR013087">
    <property type="entry name" value="Znf_C2H2_type"/>
</dbReference>
<dbReference type="PANTHER" id="PTHR10032:SF271">
    <property type="entry name" value="RH12261P-RELATED"/>
    <property type="match status" value="1"/>
</dbReference>
<evidence type="ECO:0000256" key="6">
    <source>
        <dbReference type="ARBA" id="ARBA00023242"/>
    </source>
</evidence>
<protein>
    <recommendedName>
        <fullName evidence="8">C2H2-type domain-containing protein</fullName>
    </recommendedName>
</protein>
<dbReference type="Gene3D" id="3.30.160.60">
    <property type="entry name" value="Classic Zinc Finger"/>
    <property type="match status" value="2"/>
</dbReference>
<organism evidence="9 10">
    <name type="scientific">Candidula unifasciata</name>
    <dbReference type="NCBI Taxonomy" id="100452"/>
    <lineage>
        <taxon>Eukaryota</taxon>
        <taxon>Metazoa</taxon>
        <taxon>Spiralia</taxon>
        <taxon>Lophotrochozoa</taxon>
        <taxon>Mollusca</taxon>
        <taxon>Gastropoda</taxon>
        <taxon>Heterobranchia</taxon>
        <taxon>Euthyneura</taxon>
        <taxon>Panpulmonata</taxon>
        <taxon>Eupulmonata</taxon>
        <taxon>Stylommatophora</taxon>
        <taxon>Helicina</taxon>
        <taxon>Helicoidea</taxon>
        <taxon>Geomitridae</taxon>
        <taxon>Candidula</taxon>
    </lineage>
</organism>
<feature type="domain" description="C2H2-type" evidence="8">
    <location>
        <begin position="49"/>
        <end position="72"/>
    </location>
</feature>
<dbReference type="GO" id="GO:0000981">
    <property type="term" value="F:DNA-binding transcription factor activity, RNA polymerase II-specific"/>
    <property type="evidence" value="ECO:0007669"/>
    <property type="project" value="TreeGrafter"/>
</dbReference>
<evidence type="ECO:0000256" key="3">
    <source>
        <dbReference type="ARBA" id="ARBA00022737"/>
    </source>
</evidence>
<dbReference type="GO" id="GO:0008270">
    <property type="term" value="F:zinc ion binding"/>
    <property type="evidence" value="ECO:0007669"/>
    <property type="project" value="UniProtKB-KW"/>
</dbReference>
<dbReference type="EMBL" id="CAJHNH020004341">
    <property type="protein sequence ID" value="CAG5130921.1"/>
    <property type="molecule type" value="Genomic_DNA"/>
</dbReference>
<comment type="caution">
    <text evidence="9">The sequence shown here is derived from an EMBL/GenBank/DDBJ whole genome shotgun (WGS) entry which is preliminary data.</text>
</comment>
<dbReference type="InterPro" id="IPR036236">
    <property type="entry name" value="Znf_C2H2_sf"/>
</dbReference>
<dbReference type="SMART" id="SM00355">
    <property type="entry name" value="ZnF_C2H2"/>
    <property type="match status" value="3"/>
</dbReference>
<dbReference type="AlphaFoldDB" id="A0A8S3ZX73"/>
<evidence type="ECO:0000256" key="2">
    <source>
        <dbReference type="ARBA" id="ARBA00022723"/>
    </source>
</evidence>
<dbReference type="Proteomes" id="UP000678393">
    <property type="component" value="Unassembled WGS sequence"/>
</dbReference>
<evidence type="ECO:0000256" key="7">
    <source>
        <dbReference type="PROSITE-ProRule" id="PRU00042"/>
    </source>
</evidence>
<keyword evidence="5" id="KW-0862">Zinc</keyword>
<accession>A0A8S3ZX73</accession>
<dbReference type="SUPFAM" id="SSF57667">
    <property type="entry name" value="beta-beta-alpha zinc fingers"/>
    <property type="match status" value="1"/>
</dbReference>
<keyword evidence="10" id="KW-1185">Reference proteome</keyword>
<proteinExistence type="predicted"/>
<dbReference type="PANTHER" id="PTHR10032">
    <property type="entry name" value="ZINC FINGER PROTEIN WITH KRAB AND SCAN DOMAINS"/>
    <property type="match status" value="1"/>
</dbReference>
<dbReference type="OrthoDB" id="6508643at2759"/>
<sequence>MFDLARHLTRHMKCHNEYKRYLCLICRKGFNDTFDLKRHTRTHTGVRPYKCLDCGKAFTQRCSLESHARKVHGQNIQYAPKQRRRKLYVCEDCGHTTEEPAKHFLHIRTSHPHSAVLLKFHDKRQFKFSDSTIPKMLCSTLDLTGPNHRNEPYPYGSSFGDRRIS</sequence>
<gene>
    <name evidence="9" type="ORF">CUNI_LOCUS16479</name>
</gene>
<name>A0A8S3ZX73_9EUPU</name>
<evidence type="ECO:0000259" key="8">
    <source>
        <dbReference type="PROSITE" id="PS50157"/>
    </source>
</evidence>
<comment type="subcellular location">
    <subcellularLocation>
        <location evidence="1">Nucleus</location>
    </subcellularLocation>
</comment>
<dbReference type="Pfam" id="PF00096">
    <property type="entry name" value="zf-C2H2"/>
    <property type="match status" value="2"/>
</dbReference>
<dbReference type="GO" id="GO:0005634">
    <property type="term" value="C:nucleus"/>
    <property type="evidence" value="ECO:0007669"/>
    <property type="project" value="UniProtKB-SubCell"/>
</dbReference>
<evidence type="ECO:0000256" key="5">
    <source>
        <dbReference type="ARBA" id="ARBA00022833"/>
    </source>
</evidence>